<proteinExistence type="predicted"/>
<dbReference type="AlphaFoldDB" id="B6IPS1"/>
<evidence type="ECO:0000256" key="1">
    <source>
        <dbReference type="SAM" id="MobiDB-lite"/>
    </source>
</evidence>
<accession>B6IPS1</accession>
<keyword evidence="3" id="KW-1185">Reference proteome</keyword>
<dbReference type="EMBL" id="CP000613">
    <property type="protein sequence ID" value="ACI99773.1"/>
    <property type="molecule type" value="Genomic_DNA"/>
</dbReference>
<reference evidence="2 3" key="1">
    <citation type="journal article" date="2010" name="BMC Genomics">
        <title>Metabolic flexibility revealed in the genome of the cyst-forming alpha-1 proteobacterium Rhodospirillum centenum.</title>
        <authorList>
            <person name="Lu Y.K."/>
            <person name="Marden J."/>
            <person name="Han M."/>
            <person name="Swingley W.D."/>
            <person name="Mastrian S.D."/>
            <person name="Chowdhury S.R."/>
            <person name="Hao J."/>
            <person name="Helmy T."/>
            <person name="Kim S."/>
            <person name="Kurdoglu A.A."/>
            <person name="Matthies H.J."/>
            <person name="Rollo D."/>
            <person name="Stothard P."/>
            <person name="Blankenship R.E."/>
            <person name="Bauer C.E."/>
            <person name="Touchman J.W."/>
        </authorList>
    </citation>
    <scope>NUCLEOTIDE SEQUENCE [LARGE SCALE GENOMIC DNA]</scope>
    <source>
        <strain evidence="3">ATCC 51521 / SW</strain>
    </source>
</reference>
<dbReference type="STRING" id="414684.RC1_2388"/>
<protein>
    <submittedName>
        <fullName evidence="2">Uncharacterized protein</fullName>
    </submittedName>
</protein>
<dbReference type="KEGG" id="rce:RC1_2388"/>
<organism evidence="2 3">
    <name type="scientific">Rhodospirillum centenum (strain ATCC 51521 / SW)</name>
    <dbReference type="NCBI Taxonomy" id="414684"/>
    <lineage>
        <taxon>Bacteria</taxon>
        <taxon>Pseudomonadati</taxon>
        <taxon>Pseudomonadota</taxon>
        <taxon>Alphaproteobacteria</taxon>
        <taxon>Rhodospirillales</taxon>
        <taxon>Rhodospirillaceae</taxon>
        <taxon>Rhodospirillum</taxon>
    </lineage>
</organism>
<sequence length="212" mass="21962">MTITAKTPVSSASAAPRTVESLGAQLDSLEAAIAQVLAGLESGPLALPADWPANARRTRRSSRSGLPPEPALRTAVQDYLRDAGVPAPTATLAEELGRAAGLAVENPRIWKQVRDRVASLLHRMQGQGLVENRQPMGPALWALPAWPVPPGPGRRRPNPVAGHPANDRALAPVPVGRGQPAPGDQLALPVDPAGPAAAARGGAGEQAVLRRL</sequence>
<feature type="region of interest" description="Disordered" evidence="1">
    <location>
        <begin position="48"/>
        <end position="70"/>
    </location>
</feature>
<dbReference type="HOGENOM" id="CLU_1298941_0_0_5"/>
<evidence type="ECO:0000313" key="3">
    <source>
        <dbReference type="Proteomes" id="UP000001591"/>
    </source>
</evidence>
<name>B6IPS1_RHOCS</name>
<dbReference type="RefSeq" id="WP_012567556.1">
    <property type="nucleotide sequence ID" value="NC_011420.2"/>
</dbReference>
<feature type="region of interest" description="Disordered" evidence="1">
    <location>
        <begin position="152"/>
        <end position="212"/>
    </location>
</feature>
<dbReference type="Proteomes" id="UP000001591">
    <property type="component" value="Chromosome"/>
</dbReference>
<evidence type="ECO:0000313" key="2">
    <source>
        <dbReference type="EMBL" id="ACI99773.1"/>
    </source>
</evidence>
<gene>
    <name evidence="2" type="ordered locus">RC1_2388</name>
</gene>